<keyword evidence="4 5" id="KW-0732">Signal</keyword>
<comment type="subcellular location">
    <subcellularLocation>
        <location evidence="1">Secreted</location>
    </subcellularLocation>
</comment>
<dbReference type="GeneTree" id="ENSGT00390000009774"/>
<keyword evidence="3" id="KW-0964">Secreted</keyword>
<feature type="chain" id="PRO_5019270131" description="Major allergen I polypeptide chain 1-like" evidence="5">
    <location>
        <begin position="23"/>
        <end position="181"/>
    </location>
</feature>
<dbReference type="SUPFAM" id="SSF48201">
    <property type="entry name" value="Uteroglobin-like"/>
    <property type="match status" value="1"/>
</dbReference>
<name>A0A452REV5_URSAM</name>
<accession>A0A452REV5</accession>
<evidence type="ECO:0000256" key="5">
    <source>
        <dbReference type="SAM" id="SignalP"/>
    </source>
</evidence>
<evidence type="ECO:0000313" key="6">
    <source>
        <dbReference type="Ensembl" id="ENSUAMP00000017343.1"/>
    </source>
</evidence>
<dbReference type="PANTHER" id="PTHR21226:SF8">
    <property type="entry name" value="ABPA10-RELATED"/>
    <property type="match status" value="1"/>
</dbReference>
<protein>
    <recommendedName>
        <fullName evidence="8">Major allergen I polypeptide chain 1-like</fullName>
    </recommendedName>
</protein>
<dbReference type="InterPro" id="IPR006178">
    <property type="entry name" value="CH1-like"/>
</dbReference>
<dbReference type="PROSITE" id="PS51311">
    <property type="entry name" value="SCGB"/>
    <property type="match status" value="1"/>
</dbReference>
<reference evidence="6" key="2">
    <citation type="submission" date="2025-08" db="UniProtKB">
        <authorList>
            <consortium name="Ensembl"/>
        </authorList>
    </citation>
    <scope>IDENTIFICATION</scope>
</reference>
<proteinExistence type="inferred from homology"/>
<evidence type="ECO:0000256" key="4">
    <source>
        <dbReference type="ARBA" id="ARBA00022729"/>
    </source>
</evidence>
<evidence type="ECO:0008006" key="8">
    <source>
        <dbReference type="Google" id="ProtNLM"/>
    </source>
</evidence>
<dbReference type="CDD" id="cd00633">
    <property type="entry name" value="Secretoglobin"/>
    <property type="match status" value="1"/>
</dbReference>
<keyword evidence="7" id="KW-1185">Reference proteome</keyword>
<dbReference type="InterPro" id="IPR035960">
    <property type="entry name" value="Secretoglobin_sf"/>
</dbReference>
<reference evidence="6" key="3">
    <citation type="submission" date="2025-09" db="UniProtKB">
        <authorList>
            <consortium name="Ensembl"/>
        </authorList>
    </citation>
    <scope>IDENTIFICATION</scope>
</reference>
<dbReference type="PANTHER" id="PTHR21226">
    <property type="entry name" value="ABPA10-RELATED"/>
    <property type="match status" value="1"/>
</dbReference>
<dbReference type="SMART" id="SM00096">
    <property type="entry name" value="UTG"/>
    <property type="match status" value="1"/>
</dbReference>
<dbReference type="Ensembl" id="ENSUAMT00000019400.1">
    <property type="protein sequence ID" value="ENSUAMP00000017343.1"/>
    <property type="gene ID" value="ENSUAMG00000013749.1"/>
</dbReference>
<evidence type="ECO:0000313" key="7">
    <source>
        <dbReference type="Proteomes" id="UP000291022"/>
    </source>
</evidence>
<sequence length="181" mass="18967">MKPAGALVLLWAALLLISGGDCKICSAVHKDVTLFLTGTTEEYAQEVAQYRNEPVILENAKSLKECIDGKMTEDDKKNAVNVLVGPALCVHAAGACLGVCSGQGTGGRWSPFFFSTTALLHHAPWGSRENGVGKTQPSPGAAQYCPATSLGVCRPSCVLGITWPRCQALSSGLSDSSLASW</sequence>
<dbReference type="InterPro" id="IPR053723">
    <property type="entry name" value="Secretoglobin_Domain_sf"/>
</dbReference>
<dbReference type="Proteomes" id="UP000291022">
    <property type="component" value="Unassembled WGS sequence"/>
</dbReference>
<evidence type="ECO:0000256" key="1">
    <source>
        <dbReference type="ARBA" id="ARBA00004613"/>
    </source>
</evidence>
<organism evidence="6 7">
    <name type="scientific">Ursus americanus</name>
    <name type="common">American black bear</name>
    <name type="synonym">Euarctos americanus</name>
    <dbReference type="NCBI Taxonomy" id="9643"/>
    <lineage>
        <taxon>Eukaryota</taxon>
        <taxon>Metazoa</taxon>
        <taxon>Chordata</taxon>
        <taxon>Craniata</taxon>
        <taxon>Vertebrata</taxon>
        <taxon>Euteleostomi</taxon>
        <taxon>Mammalia</taxon>
        <taxon>Eutheria</taxon>
        <taxon>Laurasiatheria</taxon>
        <taxon>Carnivora</taxon>
        <taxon>Caniformia</taxon>
        <taxon>Ursidae</taxon>
        <taxon>Ursus</taxon>
    </lineage>
</organism>
<evidence type="ECO:0000256" key="3">
    <source>
        <dbReference type="ARBA" id="ARBA00022525"/>
    </source>
</evidence>
<evidence type="ECO:0000256" key="2">
    <source>
        <dbReference type="ARBA" id="ARBA00008650"/>
    </source>
</evidence>
<dbReference type="GO" id="GO:0005496">
    <property type="term" value="F:steroid binding"/>
    <property type="evidence" value="ECO:0007669"/>
    <property type="project" value="TreeGrafter"/>
</dbReference>
<reference evidence="7" key="1">
    <citation type="submission" date="2016-06" db="EMBL/GenBank/DDBJ databases">
        <title>De novo assembly and RNA-Seq shows season-dependent expression and editing in black bear kidneys.</title>
        <authorList>
            <person name="Korstanje R."/>
            <person name="Srivastava A."/>
            <person name="Sarsani V.K."/>
            <person name="Sheehan S.M."/>
            <person name="Seger R.L."/>
            <person name="Barter M.E."/>
            <person name="Lindqvist C."/>
            <person name="Brody L.C."/>
            <person name="Mullikin J.C."/>
        </authorList>
    </citation>
    <scope>NUCLEOTIDE SEQUENCE [LARGE SCALE GENOMIC DNA]</scope>
</reference>
<dbReference type="GO" id="GO:0005576">
    <property type="term" value="C:extracellular region"/>
    <property type="evidence" value="ECO:0007669"/>
    <property type="project" value="UniProtKB-SubCell"/>
</dbReference>
<feature type="signal peptide" evidence="5">
    <location>
        <begin position="1"/>
        <end position="22"/>
    </location>
</feature>
<dbReference type="InterPro" id="IPR016126">
    <property type="entry name" value="Secretoglobin"/>
</dbReference>
<dbReference type="PRINTS" id="PR00827">
    <property type="entry name" value="FELALLERGEN"/>
</dbReference>
<dbReference type="AlphaFoldDB" id="A0A452REV5"/>
<dbReference type="Gene3D" id="1.20.920.50">
    <property type="match status" value="1"/>
</dbReference>
<comment type="similarity">
    <text evidence="2">Belongs to the secretoglobin family.</text>
</comment>
<dbReference type="Pfam" id="PF01099">
    <property type="entry name" value="Uteroglobin"/>
    <property type="match status" value="1"/>
</dbReference>